<feature type="signal peptide" evidence="1">
    <location>
        <begin position="1"/>
        <end position="28"/>
    </location>
</feature>
<dbReference type="Proteomes" id="UP001596524">
    <property type="component" value="Unassembled WGS sequence"/>
</dbReference>
<name>A0ABW2N720_9ACTN</name>
<accession>A0ABW2N720</accession>
<organism evidence="2 3">
    <name type="scientific">Nocardioides astragali</name>
    <dbReference type="NCBI Taxonomy" id="1776736"/>
    <lineage>
        <taxon>Bacteria</taxon>
        <taxon>Bacillati</taxon>
        <taxon>Actinomycetota</taxon>
        <taxon>Actinomycetes</taxon>
        <taxon>Propionibacteriales</taxon>
        <taxon>Nocardioidaceae</taxon>
        <taxon>Nocardioides</taxon>
    </lineage>
</organism>
<evidence type="ECO:0000313" key="2">
    <source>
        <dbReference type="EMBL" id="MFC7361609.1"/>
    </source>
</evidence>
<keyword evidence="1" id="KW-0732">Signal</keyword>
<proteinExistence type="predicted"/>
<sequence length="287" mass="30716">MSVKRITALTASVMMLAAGALTGSTAGAAGQAAERETAAAAVTVSISDTRMITMPAVVQPGVNRFKVTSAKPSGFQIIQLHEGYTVDEAEADVKAGLDRGKLKALRRFEANVTLVGGVPSAPGRTARFWVDLAPGDYIALDTYARTNAAKWFGFTAVGVDTGAVMPQGATLKAVKSANWSKRPAAIPNRGTLTFKNRSSQNHFLILVKMKQGATLQDLKEFLMSEEGPPPFIFRYSIESAVISGGESVAFKYRLPKGTYAMMCFWPDASMGGMPHALMGMMRTIRLK</sequence>
<feature type="chain" id="PRO_5046714631" evidence="1">
    <location>
        <begin position="29"/>
        <end position="287"/>
    </location>
</feature>
<dbReference type="RefSeq" id="WP_255891196.1">
    <property type="nucleotide sequence ID" value="NZ_JAFMZM010000004.1"/>
</dbReference>
<reference evidence="3" key="1">
    <citation type="journal article" date="2019" name="Int. J. Syst. Evol. Microbiol.">
        <title>The Global Catalogue of Microorganisms (GCM) 10K type strain sequencing project: providing services to taxonomists for standard genome sequencing and annotation.</title>
        <authorList>
            <consortium name="The Broad Institute Genomics Platform"/>
            <consortium name="The Broad Institute Genome Sequencing Center for Infectious Disease"/>
            <person name="Wu L."/>
            <person name="Ma J."/>
        </authorList>
    </citation>
    <scope>NUCLEOTIDE SEQUENCE [LARGE SCALE GENOMIC DNA]</scope>
    <source>
        <strain evidence="3">FCH27</strain>
    </source>
</reference>
<keyword evidence="3" id="KW-1185">Reference proteome</keyword>
<comment type="caution">
    <text evidence="2">The sequence shown here is derived from an EMBL/GenBank/DDBJ whole genome shotgun (WGS) entry which is preliminary data.</text>
</comment>
<protein>
    <submittedName>
        <fullName evidence="2">Uncharacterized protein</fullName>
    </submittedName>
</protein>
<dbReference type="EMBL" id="JBHTCH010000017">
    <property type="protein sequence ID" value="MFC7361609.1"/>
    <property type="molecule type" value="Genomic_DNA"/>
</dbReference>
<evidence type="ECO:0000256" key="1">
    <source>
        <dbReference type="SAM" id="SignalP"/>
    </source>
</evidence>
<gene>
    <name evidence="2" type="ORF">ACFQO6_15140</name>
</gene>
<evidence type="ECO:0000313" key="3">
    <source>
        <dbReference type="Proteomes" id="UP001596524"/>
    </source>
</evidence>